<dbReference type="AlphaFoldDB" id="A0A165IGF9"/>
<dbReference type="Pfam" id="PF04090">
    <property type="entry name" value="Rrn11"/>
    <property type="match status" value="1"/>
</dbReference>
<dbReference type="Proteomes" id="UP000076871">
    <property type="component" value="Unassembled WGS sequence"/>
</dbReference>
<proteinExistence type="predicted"/>
<dbReference type="GO" id="GO:0001164">
    <property type="term" value="F:RNA polymerase I core promoter sequence-specific DNA binding"/>
    <property type="evidence" value="ECO:0007669"/>
    <property type="project" value="InterPro"/>
</dbReference>
<dbReference type="GO" id="GO:0001181">
    <property type="term" value="F:RNA polymerase I general transcription initiation factor activity"/>
    <property type="evidence" value="ECO:0007669"/>
    <property type="project" value="InterPro"/>
</dbReference>
<organism evidence="2 3">
    <name type="scientific">Laetiporus sulphureus 93-53</name>
    <dbReference type="NCBI Taxonomy" id="1314785"/>
    <lineage>
        <taxon>Eukaryota</taxon>
        <taxon>Fungi</taxon>
        <taxon>Dikarya</taxon>
        <taxon>Basidiomycota</taxon>
        <taxon>Agaricomycotina</taxon>
        <taxon>Agaricomycetes</taxon>
        <taxon>Polyporales</taxon>
        <taxon>Laetiporus</taxon>
    </lineage>
</organism>
<dbReference type="GO" id="GO:0017025">
    <property type="term" value="F:TBP-class protein binding"/>
    <property type="evidence" value="ECO:0007669"/>
    <property type="project" value="TreeGrafter"/>
</dbReference>
<dbReference type="EMBL" id="KV427605">
    <property type="protein sequence ID" value="KZT13038.1"/>
    <property type="molecule type" value="Genomic_DNA"/>
</dbReference>
<dbReference type="PANTHER" id="PTHR28244">
    <property type="entry name" value="RNA POLYMERASE I-SPECIFIC TRANSCRIPTION INITIATION FACTOR RRN11"/>
    <property type="match status" value="1"/>
</dbReference>
<name>A0A165IGF9_9APHY</name>
<protein>
    <submittedName>
        <fullName evidence="2">Uncharacterized protein</fullName>
    </submittedName>
</protein>
<accession>A0A165IGF9</accession>
<dbReference type="RefSeq" id="XP_040770548.1">
    <property type="nucleotide sequence ID" value="XM_040903556.1"/>
</dbReference>
<dbReference type="GO" id="GO:0070860">
    <property type="term" value="C:RNA polymerase I core factor complex"/>
    <property type="evidence" value="ECO:0007669"/>
    <property type="project" value="TreeGrafter"/>
</dbReference>
<dbReference type="GeneID" id="63820587"/>
<sequence>MNSAKPSFLFALPGSKKRRTARKVHIRRLFDVLQLCILRNDLSRGRRAWAILLQCKEVKWKSLWQTAVFLLGEREKDDLEFSDEMIALFSTKMRQHPEQRETILKELILQLIQAGMHREALDELDLYLPSFPYQGNPVLQTYAGLLALYLAQPQTNADAPQESSALLRDAQFYFERAKAIDPKNAIAMAFIEQMPMITQHGQQHDTSESDSESQSDDEGIEISDIDRRHKRART</sequence>
<dbReference type="OrthoDB" id="2159786at2759"/>
<evidence type="ECO:0000256" key="1">
    <source>
        <dbReference type="SAM" id="MobiDB-lite"/>
    </source>
</evidence>
<gene>
    <name evidence="2" type="ORF">LAESUDRAFT_639698</name>
</gene>
<dbReference type="GO" id="GO:0042790">
    <property type="term" value="P:nucleolar large rRNA transcription by RNA polymerase I"/>
    <property type="evidence" value="ECO:0007669"/>
    <property type="project" value="TreeGrafter"/>
</dbReference>
<keyword evidence="3" id="KW-1185">Reference proteome</keyword>
<evidence type="ECO:0000313" key="2">
    <source>
        <dbReference type="EMBL" id="KZT13038.1"/>
    </source>
</evidence>
<dbReference type="STRING" id="1314785.A0A165IGF9"/>
<dbReference type="InterPro" id="IPR053029">
    <property type="entry name" value="RNA_pol_I-specific_init_factor"/>
</dbReference>
<dbReference type="FunCoup" id="A0A165IGF9">
    <property type="interactions" value="47"/>
</dbReference>
<evidence type="ECO:0000313" key="3">
    <source>
        <dbReference type="Proteomes" id="UP000076871"/>
    </source>
</evidence>
<dbReference type="PANTHER" id="PTHR28244:SF1">
    <property type="entry name" value="RNA POLYMERASE I-SPECIFIC TRANSCRIPTION INITIATION FACTOR RRN11"/>
    <property type="match status" value="1"/>
</dbReference>
<feature type="region of interest" description="Disordered" evidence="1">
    <location>
        <begin position="198"/>
        <end position="234"/>
    </location>
</feature>
<reference evidence="2 3" key="1">
    <citation type="journal article" date="2016" name="Mol. Biol. Evol.">
        <title>Comparative Genomics of Early-Diverging Mushroom-Forming Fungi Provides Insights into the Origins of Lignocellulose Decay Capabilities.</title>
        <authorList>
            <person name="Nagy L.G."/>
            <person name="Riley R."/>
            <person name="Tritt A."/>
            <person name="Adam C."/>
            <person name="Daum C."/>
            <person name="Floudas D."/>
            <person name="Sun H."/>
            <person name="Yadav J.S."/>
            <person name="Pangilinan J."/>
            <person name="Larsson K.H."/>
            <person name="Matsuura K."/>
            <person name="Barry K."/>
            <person name="Labutti K."/>
            <person name="Kuo R."/>
            <person name="Ohm R.A."/>
            <person name="Bhattacharya S.S."/>
            <person name="Shirouzu T."/>
            <person name="Yoshinaga Y."/>
            <person name="Martin F.M."/>
            <person name="Grigoriev I.V."/>
            <person name="Hibbett D.S."/>
        </authorList>
    </citation>
    <scope>NUCLEOTIDE SEQUENCE [LARGE SCALE GENOMIC DNA]</scope>
    <source>
        <strain evidence="2 3">93-53</strain>
    </source>
</reference>
<feature type="compositionally biased region" description="Acidic residues" evidence="1">
    <location>
        <begin position="208"/>
        <end position="223"/>
    </location>
</feature>
<dbReference type="InterPro" id="IPR007224">
    <property type="entry name" value="TIF_Rrn11"/>
</dbReference>
<dbReference type="InParanoid" id="A0A165IGF9"/>